<name>A0A1H3FPD2_9RHOB</name>
<evidence type="ECO:0000313" key="3">
    <source>
        <dbReference type="Proteomes" id="UP000198539"/>
    </source>
</evidence>
<protein>
    <submittedName>
        <fullName evidence="2">Uncharacterized protein</fullName>
    </submittedName>
</protein>
<dbReference type="STRING" id="564137.SAMN04488238_1453"/>
<dbReference type="AlphaFoldDB" id="A0A1H3FPD2"/>
<evidence type="ECO:0000256" key="1">
    <source>
        <dbReference type="SAM" id="SignalP"/>
    </source>
</evidence>
<feature type="chain" id="PRO_5011439053" evidence="1">
    <location>
        <begin position="20"/>
        <end position="169"/>
    </location>
</feature>
<feature type="signal peptide" evidence="1">
    <location>
        <begin position="1"/>
        <end position="19"/>
    </location>
</feature>
<organism evidence="2 3">
    <name type="scientific">Roseicitreum antarcticum</name>
    <dbReference type="NCBI Taxonomy" id="564137"/>
    <lineage>
        <taxon>Bacteria</taxon>
        <taxon>Pseudomonadati</taxon>
        <taxon>Pseudomonadota</taxon>
        <taxon>Alphaproteobacteria</taxon>
        <taxon>Rhodobacterales</taxon>
        <taxon>Paracoccaceae</taxon>
        <taxon>Roseicitreum</taxon>
    </lineage>
</organism>
<keyword evidence="1" id="KW-0732">Signal</keyword>
<dbReference type="Proteomes" id="UP000198539">
    <property type="component" value="Unassembled WGS sequence"/>
</dbReference>
<reference evidence="2 3" key="1">
    <citation type="submission" date="2016-10" db="EMBL/GenBank/DDBJ databases">
        <authorList>
            <person name="de Groot N.N."/>
        </authorList>
    </citation>
    <scope>NUCLEOTIDE SEQUENCE [LARGE SCALE GENOMIC DNA]</scope>
    <source>
        <strain evidence="2 3">CGMCC 1.8894</strain>
    </source>
</reference>
<dbReference type="RefSeq" id="WP_092892901.1">
    <property type="nucleotide sequence ID" value="NZ_CP061498.1"/>
</dbReference>
<dbReference type="EMBL" id="FNOM01000045">
    <property type="protein sequence ID" value="SDX92912.1"/>
    <property type="molecule type" value="Genomic_DNA"/>
</dbReference>
<proteinExistence type="predicted"/>
<dbReference type="OrthoDB" id="7875143at2"/>
<sequence>MKKLVIIAAALISAGAATAQSVSPGHEQFAAGLNLDATQYTMPELINIEQARQDNNRQTERFYLEGTNRQSRGGVGEVSPGKAQFAAPLGVNAADYTMNELIALSVAQREDDAQTEAFIRSKQNRQSYGNVSEVSRGKAQFANGLGVNAADYSLNELVALSVKRHSDDN</sequence>
<gene>
    <name evidence="2" type="ORF">SAMN04488238_1453</name>
</gene>
<keyword evidence="3" id="KW-1185">Reference proteome</keyword>
<accession>A0A1H3FPD2</accession>
<evidence type="ECO:0000313" key="2">
    <source>
        <dbReference type="EMBL" id="SDX92912.1"/>
    </source>
</evidence>